<dbReference type="Pfam" id="PF00069">
    <property type="entry name" value="Pkinase"/>
    <property type="match status" value="1"/>
</dbReference>
<dbReference type="InterPro" id="IPR000719">
    <property type="entry name" value="Prot_kinase_dom"/>
</dbReference>
<feature type="domain" description="Protein kinase" evidence="1">
    <location>
        <begin position="38"/>
        <end position="308"/>
    </location>
</feature>
<reference evidence="3" key="2">
    <citation type="journal article" date="2018" name="Plant J.">
        <title>The Sorghum bicolor reference genome: improved assembly, gene annotations, a transcriptome atlas, and signatures of genome organization.</title>
        <authorList>
            <person name="McCormick R.F."/>
            <person name="Truong S.K."/>
            <person name="Sreedasyam A."/>
            <person name="Jenkins J."/>
            <person name="Shu S."/>
            <person name="Sims D."/>
            <person name="Kennedy M."/>
            <person name="Amirebrahimi M."/>
            <person name="Weers B.D."/>
            <person name="McKinley B."/>
            <person name="Mattison A."/>
            <person name="Morishige D.T."/>
            <person name="Grimwood J."/>
            <person name="Schmutz J."/>
            <person name="Mullet J.E."/>
        </authorList>
    </citation>
    <scope>NUCLEOTIDE SEQUENCE [LARGE SCALE GENOMIC DNA]</scope>
    <source>
        <strain evidence="3">cv. BTx623</strain>
    </source>
</reference>
<proteinExistence type="predicted"/>
<dbReference type="Proteomes" id="UP000000768">
    <property type="component" value="Chromosome 8"/>
</dbReference>
<dbReference type="SUPFAM" id="SSF56112">
    <property type="entry name" value="Protein kinase-like (PK-like)"/>
    <property type="match status" value="1"/>
</dbReference>
<dbReference type="STRING" id="4558.A0A1Z5R5G4"/>
<evidence type="ECO:0000313" key="2">
    <source>
        <dbReference type="EMBL" id="OQU78691.1"/>
    </source>
</evidence>
<dbReference type="InterPro" id="IPR015943">
    <property type="entry name" value="WD40/YVTN_repeat-like_dom_sf"/>
</dbReference>
<dbReference type="InterPro" id="IPR011009">
    <property type="entry name" value="Kinase-like_dom_sf"/>
</dbReference>
<name>A0A1Z5R5G4_SORBI</name>
<dbReference type="EMBL" id="CM000767">
    <property type="protein sequence ID" value="OQU78691.1"/>
    <property type="molecule type" value="Genomic_DNA"/>
</dbReference>
<dbReference type="InterPro" id="IPR008271">
    <property type="entry name" value="Ser/Thr_kinase_AS"/>
</dbReference>
<evidence type="ECO:0000259" key="1">
    <source>
        <dbReference type="PROSITE" id="PS50011"/>
    </source>
</evidence>
<keyword evidence="3" id="KW-1185">Reference proteome</keyword>
<dbReference type="PANTHER" id="PTHR45707">
    <property type="entry name" value="C2 CALCIUM/LIPID-BINDING PLANT PHOSPHORIBOSYLTRANSFERASE FAMILY PROTEIN"/>
    <property type="match status" value="1"/>
</dbReference>
<dbReference type="Gramene" id="OQU78691">
    <property type="protein sequence ID" value="OQU78691"/>
    <property type="gene ID" value="SORBI_3008G033100"/>
</dbReference>
<dbReference type="FunFam" id="3.30.200.20:FF:000465">
    <property type="entry name" value="Cysteine-rich receptor-like protein kinase 6"/>
    <property type="match status" value="1"/>
</dbReference>
<dbReference type="OMA" id="RFWNSTN"/>
<dbReference type="SUPFAM" id="SSF50978">
    <property type="entry name" value="WD40 repeat-like"/>
    <property type="match status" value="1"/>
</dbReference>
<protein>
    <recommendedName>
        <fullName evidence="1">Protein kinase domain-containing protein</fullName>
    </recommendedName>
</protein>
<sequence length="821" mass="92984">MDNYQDSRCLALEKALTDENVDPTSLPFLFLKAITQDFSDNQRIASGGFGSVYKGALRNGMVAVKKLHNKIEVPEEDFLREVACLIEVKHRNIVRFLGYCYETQHTMELYQGRYVVADEWHMLFCFEFLSKGSLTKYVTDASSGLEWRVRYQIIKGICEGVCYLHQQPIVHMDLKPDNILLDDTMLPKITDFGISRRFRENQSKIITENKVGSLGYMAPEFLRSGIITLRTDIYSLGVIIIEILTGSKECPNVNKVLESWTNTFGTSKSTTPLEQVKLCAEIGIDCMHDDPSKRPDIQDIIGRLNETTDISVQLDRFYQYYRQAKQACKPMRITASVAPELRPCCLISESALLDVHPLELCFPFEAKKFQDMSAISQPMIAYDLHPMSTVVLTVKMVEQELPPLDAGMFEILMISMESKTDLQNLESSIGKDCYEIDDELLKRVQELDGEVHAAMLTTAVCPPRDAAHKVVSRFEFQHLVAMDMHPTQPWILTGHNRQISIFMDYDKQVSFMSIDIENKTGKLDRFINGHALVRSVKFIPQKEWFVAGDHKGYIHVYTCPPTMKTIVSFKAADASSVVSLAIHPTYPYLLSATHNGVNGDIKLWDWDKGWACSRHVHLAENYCWAPSVKFNPNDPDTFSAGASPAEQGGLKVWSISPSAQPITTMKHISVTDYDHVSTDEACRDHVVIAEDCKNIKIWDLQTGTHVHSLYATGSFFHHAVACHPTLPLIAVASKDNPYAPVVQFWNSTNYRLEKTVRCTYDSWIKHLGFVGSRRFVIGTDMGIEVLEIDMESLACRHAHRSWGTQQNKHDSGHLLRYLSPA</sequence>
<dbReference type="SMART" id="SM00320">
    <property type="entry name" value="WD40"/>
    <property type="match status" value="3"/>
</dbReference>
<dbReference type="AlphaFoldDB" id="A0A1Z5R5G4"/>
<dbReference type="SMART" id="SM00220">
    <property type="entry name" value="S_TKc"/>
    <property type="match status" value="1"/>
</dbReference>
<organism evidence="2 3">
    <name type="scientific">Sorghum bicolor</name>
    <name type="common">Sorghum</name>
    <name type="synonym">Sorghum vulgare</name>
    <dbReference type="NCBI Taxonomy" id="4558"/>
    <lineage>
        <taxon>Eukaryota</taxon>
        <taxon>Viridiplantae</taxon>
        <taxon>Streptophyta</taxon>
        <taxon>Embryophyta</taxon>
        <taxon>Tracheophyta</taxon>
        <taxon>Spermatophyta</taxon>
        <taxon>Magnoliopsida</taxon>
        <taxon>Liliopsida</taxon>
        <taxon>Poales</taxon>
        <taxon>Poaceae</taxon>
        <taxon>PACMAD clade</taxon>
        <taxon>Panicoideae</taxon>
        <taxon>Andropogonodae</taxon>
        <taxon>Andropogoneae</taxon>
        <taxon>Sorghinae</taxon>
        <taxon>Sorghum</taxon>
    </lineage>
</organism>
<dbReference type="PANTHER" id="PTHR45707:SF70">
    <property type="entry name" value="PROTEIN KINASE DOMAIN-CONTAINING PROTEIN"/>
    <property type="match status" value="1"/>
</dbReference>
<dbReference type="Gene3D" id="1.10.510.10">
    <property type="entry name" value="Transferase(Phosphotransferase) domain 1"/>
    <property type="match status" value="1"/>
</dbReference>
<dbReference type="Pfam" id="PF00400">
    <property type="entry name" value="WD40"/>
    <property type="match status" value="2"/>
</dbReference>
<dbReference type="InParanoid" id="A0A1Z5R5G4"/>
<dbReference type="FunFam" id="1.10.510.10:FF:000870">
    <property type="entry name" value="OSJNBa0016N04.16-like protein"/>
    <property type="match status" value="1"/>
</dbReference>
<dbReference type="Gene3D" id="2.130.10.10">
    <property type="entry name" value="YVTN repeat-like/Quinoprotein amine dehydrogenase"/>
    <property type="match status" value="1"/>
</dbReference>
<dbReference type="GO" id="GO:0004672">
    <property type="term" value="F:protein kinase activity"/>
    <property type="evidence" value="ECO:0007669"/>
    <property type="project" value="InterPro"/>
</dbReference>
<dbReference type="PROSITE" id="PS00108">
    <property type="entry name" value="PROTEIN_KINASE_ST"/>
    <property type="match status" value="1"/>
</dbReference>
<gene>
    <name evidence="2" type="ORF">SORBI_3008G033100</name>
</gene>
<dbReference type="Gene3D" id="3.30.200.20">
    <property type="entry name" value="Phosphorylase Kinase, domain 1"/>
    <property type="match status" value="1"/>
</dbReference>
<dbReference type="InterPro" id="IPR001680">
    <property type="entry name" value="WD40_rpt"/>
</dbReference>
<dbReference type="InterPro" id="IPR036322">
    <property type="entry name" value="WD40_repeat_dom_sf"/>
</dbReference>
<dbReference type="eggNOG" id="KOG0276">
    <property type="taxonomic scope" value="Eukaryota"/>
</dbReference>
<dbReference type="GO" id="GO:0005524">
    <property type="term" value="F:ATP binding"/>
    <property type="evidence" value="ECO:0007669"/>
    <property type="project" value="InterPro"/>
</dbReference>
<accession>A0A1Z5R5G4</accession>
<evidence type="ECO:0000313" key="3">
    <source>
        <dbReference type="Proteomes" id="UP000000768"/>
    </source>
</evidence>
<reference evidence="2 3" key="1">
    <citation type="journal article" date="2009" name="Nature">
        <title>The Sorghum bicolor genome and the diversification of grasses.</title>
        <authorList>
            <person name="Paterson A.H."/>
            <person name="Bowers J.E."/>
            <person name="Bruggmann R."/>
            <person name="Dubchak I."/>
            <person name="Grimwood J."/>
            <person name="Gundlach H."/>
            <person name="Haberer G."/>
            <person name="Hellsten U."/>
            <person name="Mitros T."/>
            <person name="Poliakov A."/>
            <person name="Schmutz J."/>
            <person name="Spannagl M."/>
            <person name="Tang H."/>
            <person name="Wang X."/>
            <person name="Wicker T."/>
            <person name="Bharti A.K."/>
            <person name="Chapman J."/>
            <person name="Feltus F.A."/>
            <person name="Gowik U."/>
            <person name="Grigoriev I.V."/>
            <person name="Lyons E."/>
            <person name="Maher C.A."/>
            <person name="Martis M."/>
            <person name="Narechania A."/>
            <person name="Otillar R.P."/>
            <person name="Penning B.W."/>
            <person name="Salamov A.A."/>
            <person name="Wang Y."/>
            <person name="Zhang L."/>
            <person name="Carpita N.C."/>
            <person name="Freeling M."/>
            <person name="Gingle A.R."/>
            <person name="Hash C.T."/>
            <person name="Keller B."/>
            <person name="Klein P."/>
            <person name="Kresovich S."/>
            <person name="McCann M.C."/>
            <person name="Ming R."/>
            <person name="Peterson D.G."/>
            <person name="Mehboob-ur-Rahman"/>
            <person name="Ware D."/>
            <person name="Westhoff P."/>
            <person name="Mayer K.F."/>
            <person name="Messing J."/>
            <person name="Rokhsar D.S."/>
        </authorList>
    </citation>
    <scope>NUCLEOTIDE SEQUENCE [LARGE SCALE GENOMIC DNA]</scope>
    <source>
        <strain evidence="3">cv. BTx623</strain>
    </source>
</reference>
<dbReference type="PROSITE" id="PS50011">
    <property type="entry name" value="PROTEIN_KINASE_DOM"/>
    <property type="match status" value="1"/>
</dbReference>